<evidence type="ECO:0000256" key="1">
    <source>
        <dbReference type="SAM" id="MobiDB-lite"/>
    </source>
</evidence>
<keyword evidence="3" id="KW-1185">Reference proteome</keyword>
<reference evidence="2 3" key="2">
    <citation type="journal article" date="2019" name="G3 (Bethesda)">
        <title>Hybrid Assembly of the Genome of the Entomopathogenic Nematode Steinernema carpocapsae Identifies the X-Chromosome.</title>
        <authorList>
            <person name="Serra L."/>
            <person name="Macchietto M."/>
            <person name="Macias-Munoz A."/>
            <person name="McGill C.J."/>
            <person name="Rodriguez I.M."/>
            <person name="Rodriguez B."/>
            <person name="Murad R."/>
            <person name="Mortazavi A."/>
        </authorList>
    </citation>
    <scope>NUCLEOTIDE SEQUENCE [LARGE SCALE GENOMIC DNA]</scope>
    <source>
        <strain evidence="2 3">ALL</strain>
    </source>
</reference>
<sequence length="260" mass="29315">MYEAASDDSIFRFPFPIVKQMRLQTTLFTRSRARDSSGSAQFANLTTEQKDKVNAICNPINWYFWAQNNKFRTFDSSSSISLTDPVKLRKNMEICLKEPNYPLVDSIEVKINKFQSGGTGDDASGITTQRYSNSTAQVPEFAKRCYLRPVRFDLGELPSWFMLPESEGLSLIDSIVKITTASIPTITTVTVPASTTNKEPESPEKKSVRVHRVAKKILDQTGEWRHVWKSRSGVTPSSHAGNDRSMPSSLCRSYTTVKRL</sequence>
<evidence type="ECO:0000313" key="3">
    <source>
        <dbReference type="Proteomes" id="UP000298663"/>
    </source>
</evidence>
<feature type="region of interest" description="Disordered" evidence="1">
    <location>
        <begin position="229"/>
        <end position="260"/>
    </location>
</feature>
<evidence type="ECO:0000313" key="2">
    <source>
        <dbReference type="EMBL" id="TKR96107.1"/>
    </source>
</evidence>
<name>A0A4U5PHJ7_STECR</name>
<reference evidence="2 3" key="1">
    <citation type="journal article" date="2015" name="Genome Biol.">
        <title>Comparative genomics of Steinernema reveals deeply conserved gene regulatory networks.</title>
        <authorList>
            <person name="Dillman A.R."/>
            <person name="Macchietto M."/>
            <person name="Porter C.F."/>
            <person name="Rogers A."/>
            <person name="Williams B."/>
            <person name="Antoshechkin I."/>
            <person name="Lee M.M."/>
            <person name="Goodwin Z."/>
            <person name="Lu X."/>
            <person name="Lewis E.E."/>
            <person name="Goodrich-Blair H."/>
            <person name="Stock S.P."/>
            <person name="Adams B.J."/>
            <person name="Sternberg P.W."/>
            <person name="Mortazavi A."/>
        </authorList>
    </citation>
    <scope>NUCLEOTIDE SEQUENCE [LARGE SCALE GENOMIC DNA]</scope>
    <source>
        <strain evidence="2 3">ALL</strain>
    </source>
</reference>
<dbReference type="EMBL" id="AZBU02000002">
    <property type="protein sequence ID" value="TKR96107.1"/>
    <property type="molecule type" value="Genomic_DNA"/>
</dbReference>
<dbReference type="AlphaFoldDB" id="A0A4U5PHJ7"/>
<protein>
    <submittedName>
        <fullName evidence="2">Uncharacterized protein</fullName>
    </submittedName>
</protein>
<feature type="compositionally biased region" description="Polar residues" evidence="1">
    <location>
        <begin position="232"/>
        <end position="260"/>
    </location>
</feature>
<dbReference type="Proteomes" id="UP000298663">
    <property type="component" value="Unassembled WGS sequence"/>
</dbReference>
<gene>
    <name evidence="2" type="ORF">L596_010171</name>
</gene>
<comment type="caution">
    <text evidence="2">The sequence shown here is derived from an EMBL/GenBank/DDBJ whole genome shotgun (WGS) entry which is preliminary data.</text>
</comment>
<organism evidence="2 3">
    <name type="scientific">Steinernema carpocapsae</name>
    <name type="common">Entomopathogenic nematode</name>
    <dbReference type="NCBI Taxonomy" id="34508"/>
    <lineage>
        <taxon>Eukaryota</taxon>
        <taxon>Metazoa</taxon>
        <taxon>Ecdysozoa</taxon>
        <taxon>Nematoda</taxon>
        <taxon>Chromadorea</taxon>
        <taxon>Rhabditida</taxon>
        <taxon>Tylenchina</taxon>
        <taxon>Panagrolaimomorpha</taxon>
        <taxon>Strongyloidoidea</taxon>
        <taxon>Steinernematidae</taxon>
        <taxon>Steinernema</taxon>
    </lineage>
</organism>
<proteinExistence type="predicted"/>
<accession>A0A4U5PHJ7</accession>